<evidence type="ECO:0000313" key="2">
    <source>
        <dbReference type="EMBL" id="EIJ36808.1"/>
    </source>
</evidence>
<dbReference type="PANTHER" id="PTHR34825">
    <property type="entry name" value="CONSERVED PROTEIN, WITH A WEAK D-GALACTARATE DEHYDRATASE/ALTRONATE HYDROLASE DOMAIN"/>
    <property type="match status" value="1"/>
</dbReference>
<dbReference type="AlphaFoldDB" id="A0A656HIQ6"/>
<dbReference type="InterPro" id="IPR012547">
    <property type="entry name" value="PDDEXK_9"/>
</dbReference>
<dbReference type="Pfam" id="PF09820">
    <property type="entry name" value="AAA-ATPase_like"/>
    <property type="match status" value="1"/>
</dbReference>
<evidence type="ECO:0000259" key="1">
    <source>
        <dbReference type="Pfam" id="PF09820"/>
    </source>
</evidence>
<dbReference type="OrthoDB" id="9808684at2"/>
<dbReference type="InterPro" id="IPR027417">
    <property type="entry name" value="P-loop_NTPase"/>
</dbReference>
<dbReference type="InterPro" id="IPR018631">
    <property type="entry name" value="AAA-ATPase-like_dom"/>
</dbReference>
<proteinExistence type="predicted"/>
<dbReference type="RefSeq" id="WP_002710675.1">
    <property type="nucleotide sequence ID" value="NZ_JH651384.1"/>
</dbReference>
<feature type="domain" description="AAA-ATPase-like" evidence="1">
    <location>
        <begin position="6"/>
        <end position="201"/>
    </location>
</feature>
<organism evidence="2 3">
    <name type="scientific">Thiothrix nivea (strain ATCC 35100 / DSM 5205 / JP2)</name>
    <dbReference type="NCBI Taxonomy" id="870187"/>
    <lineage>
        <taxon>Bacteria</taxon>
        <taxon>Pseudomonadati</taxon>
        <taxon>Pseudomonadota</taxon>
        <taxon>Gammaproteobacteria</taxon>
        <taxon>Thiotrichales</taxon>
        <taxon>Thiotrichaceae</taxon>
        <taxon>Thiothrix</taxon>
    </lineage>
</organism>
<evidence type="ECO:0000313" key="3">
    <source>
        <dbReference type="Proteomes" id="UP000005317"/>
    </source>
</evidence>
<keyword evidence="3" id="KW-1185">Reference proteome</keyword>
<name>A0A656HIQ6_THINJ</name>
<accession>A0A656HIQ6</accession>
<dbReference type="PANTHER" id="PTHR34825:SF1">
    <property type="entry name" value="AAA-ATPASE-LIKE DOMAIN-CONTAINING PROTEIN"/>
    <property type="match status" value="1"/>
</dbReference>
<dbReference type="Pfam" id="PF08011">
    <property type="entry name" value="PDDEXK_9"/>
    <property type="match status" value="1"/>
</dbReference>
<sequence>MLQKLPIGLQTFDKIRAEDYLYVDKTQYLYDLITLTGGYYFLSRPRRFGKSLTLSTLKAIFNGAKELFDGLWIQKHYDWEKSYPVVHLQMAKLDYQALGLDAALQRALHEAAAQYAIELTAPTLKTLFAELLEKLAATQGQVVLLVDEYDKPLIDYLDDIEQAKTNQQILKNFYSVIKDSDPYLRFLLITGVSKFSKVSIFSDLNNLLDISRHPRFATMLGYTQAELEHYFAERIEPLAQQKNLERDTLLEKIRHYYNGYRWDVDQPSLYNPYSILSFMETGRFHNFWFETGTPTFLIRLMRRDGLYDLSQLEVNGHSFISYDIEHLQAIPILFQTGYLTIKSEDEYGLYRLDYPNAEVKESLLQYLISDLRFENNAALNTPLVVHLHKAFQANDLERVITIIKSIFKKIPSHIFIKEAEAYYHSLIYLVFFYLGQYSEAEVNDSTGRIDCVVKTSTHIYIIEFKLGQSADAALKQIRDKNYAGAYLADPREKVLIGINFSSQEKTVDDWRFESLQ</sequence>
<dbReference type="EMBL" id="JH651384">
    <property type="protein sequence ID" value="EIJ36808.1"/>
    <property type="molecule type" value="Genomic_DNA"/>
</dbReference>
<dbReference type="Proteomes" id="UP000005317">
    <property type="component" value="Unassembled WGS sequence"/>
</dbReference>
<gene>
    <name evidence="2" type="ORF">Thini_4326</name>
</gene>
<dbReference type="SUPFAM" id="SSF52540">
    <property type="entry name" value="P-loop containing nucleoside triphosphate hydrolases"/>
    <property type="match status" value="1"/>
</dbReference>
<protein>
    <submittedName>
        <fullName evidence="2">AAA-ATPase-like protein</fullName>
    </submittedName>
</protein>
<reference evidence="3" key="1">
    <citation type="journal article" date="2011" name="Stand. Genomic Sci.">
        <title>Genome sequence of the filamentous, gliding Thiothrix nivea neotype strain (JP2(T)).</title>
        <authorList>
            <person name="Lapidus A."/>
            <person name="Nolan M."/>
            <person name="Lucas S."/>
            <person name="Glavina Del Rio T."/>
            <person name="Tice H."/>
            <person name="Cheng J.F."/>
            <person name="Tapia R."/>
            <person name="Han C."/>
            <person name="Goodwin L."/>
            <person name="Pitluck S."/>
            <person name="Liolios K."/>
            <person name="Pagani I."/>
            <person name="Ivanova N."/>
            <person name="Huntemann M."/>
            <person name="Mavromatis K."/>
            <person name="Mikhailova N."/>
            <person name="Pati A."/>
            <person name="Chen A."/>
            <person name="Palaniappan K."/>
            <person name="Land M."/>
            <person name="Brambilla E.M."/>
            <person name="Rohde M."/>
            <person name="Abt B."/>
            <person name="Verbarg S."/>
            <person name="Goker M."/>
            <person name="Bristow J."/>
            <person name="Eisen J.A."/>
            <person name="Markowitz V."/>
            <person name="Hugenholtz P."/>
            <person name="Kyrpides N.C."/>
            <person name="Klenk H.P."/>
            <person name="Woyke T."/>
        </authorList>
    </citation>
    <scope>NUCLEOTIDE SEQUENCE [LARGE SCALE GENOMIC DNA]</scope>
    <source>
        <strain evidence="3">ATCC 35100 / DSM 5205 / JP2</strain>
    </source>
</reference>